<feature type="domain" description="HD" evidence="1">
    <location>
        <begin position="39"/>
        <end position="125"/>
    </location>
</feature>
<keyword evidence="3" id="KW-1185">Reference proteome</keyword>
<dbReference type="EMBL" id="BLAF01000047">
    <property type="protein sequence ID" value="GES24058.1"/>
    <property type="molecule type" value="Genomic_DNA"/>
</dbReference>
<keyword evidence="2" id="KW-0378">Hydrolase</keyword>
<dbReference type="PANTHER" id="PTHR35569:SF1">
    <property type="entry name" value="CYANAMIDE HYDRATASE DDI2-RELATED"/>
    <property type="match status" value="1"/>
</dbReference>
<dbReference type="Proteomes" id="UP000377595">
    <property type="component" value="Unassembled WGS sequence"/>
</dbReference>
<dbReference type="InterPro" id="IPR003607">
    <property type="entry name" value="HD/PDEase_dom"/>
</dbReference>
<comment type="caution">
    <text evidence="2">The sequence shown here is derived from an EMBL/GenBank/DDBJ whole genome shotgun (WGS) entry which is preliminary data.</text>
</comment>
<dbReference type="Pfam" id="PF01966">
    <property type="entry name" value="HD"/>
    <property type="match status" value="1"/>
</dbReference>
<gene>
    <name evidence="2" type="ORF">Aple_069570</name>
</gene>
<evidence type="ECO:0000313" key="2">
    <source>
        <dbReference type="EMBL" id="GES24058.1"/>
    </source>
</evidence>
<proteinExistence type="predicted"/>
<evidence type="ECO:0000259" key="1">
    <source>
        <dbReference type="Pfam" id="PF01966"/>
    </source>
</evidence>
<dbReference type="InterPro" id="IPR006674">
    <property type="entry name" value="HD_domain"/>
</dbReference>
<name>A0A5M3Y064_9ACTN</name>
<dbReference type="Gene3D" id="1.10.3210.10">
    <property type="entry name" value="Hypothetical protein af1432"/>
    <property type="match status" value="1"/>
</dbReference>
<dbReference type="AlphaFoldDB" id="A0A5M3Y064"/>
<sequence>MIPRGAFMTEKIAGVAVPDSMLAREATEFIREAEPPLLYDHSRRVYFFGSLQGKRLGLKPDAELLYVGAMFHDLGLAEGHRSDQRFELDGADAARRFLASRNVPEIDVRKVWEAIALHTTPEVPYRLEPEVALVTAGVETDVLGFGYGELAKEDIDAVVAAHPRPDFKNRILQAFTDGFKDRPDTTFGTMNADVLEHFVPGFKHTDFVEVIRDSDWPE</sequence>
<dbReference type="PANTHER" id="PTHR35569">
    <property type="entry name" value="CYANAMIDE HYDRATASE DDI2-RELATED"/>
    <property type="match status" value="1"/>
</dbReference>
<dbReference type="GO" id="GO:0016787">
    <property type="term" value="F:hydrolase activity"/>
    <property type="evidence" value="ECO:0007669"/>
    <property type="project" value="UniProtKB-KW"/>
</dbReference>
<reference evidence="2 3" key="1">
    <citation type="submission" date="2019-10" db="EMBL/GenBank/DDBJ databases">
        <title>Whole genome shotgun sequence of Acrocarpospora pleiomorpha NBRC 16267.</title>
        <authorList>
            <person name="Ichikawa N."/>
            <person name="Kimura A."/>
            <person name="Kitahashi Y."/>
            <person name="Komaki H."/>
            <person name="Oguchi A."/>
        </authorList>
    </citation>
    <scope>NUCLEOTIDE SEQUENCE [LARGE SCALE GENOMIC DNA]</scope>
    <source>
        <strain evidence="2 3">NBRC 16267</strain>
    </source>
</reference>
<organism evidence="2 3">
    <name type="scientific">Acrocarpospora pleiomorpha</name>
    <dbReference type="NCBI Taxonomy" id="90975"/>
    <lineage>
        <taxon>Bacteria</taxon>
        <taxon>Bacillati</taxon>
        <taxon>Actinomycetota</taxon>
        <taxon>Actinomycetes</taxon>
        <taxon>Streptosporangiales</taxon>
        <taxon>Streptosporangiaceae</taxon>
        <taxon>Acrocarpospora</taxon>
    </lineage>
</organism>
<evidence type="ECO:0000313" key="3">
    <source>
        <dbReference type="Proteomes" id="UP000377595"/>
    </source>
</evidence>
<accession>A0A5M3Y064</accession>
<dbReference type="CDD" id="cd00077">
    <property type="entry name" value="HDc"/>
    <property type="match status" value="1"/>
</dbReference>
<protein>
    <submittedName>
        <fullName evidence="2">Phosphohydrolase</fullName>
    </submittedName>
</protein>
<dbReference type="SUPFAM" id="SSF109604">
    <property type="entry name" value="HD-domain/PDEase-like"/>
    <property type="match status" value="1"/>
</dbReference>